<accession>A0A2S3R0V8</accession>
<dbReference type="InterPro" id="IPR051323">
    <property type="entry name" value="AtsK-like"/>
</dbReference>
<gene>
    <name evidence="7" type="ORF">CRN52_14845</name>
</gene>
<dbReference type="RefSeq" id="WP_103200658.1">
    <property type="nucleotide sequence ID" value="NZ_JASMUA010000001.1"/>
</dbReference>
<evidence type="ECO:0000259" key="6">
    <source>
        <dbReference type="Pfam" id="PF02668"/>
    </source>
</evidence>
<dbReference type="PANTHER" id="PTHR30468:SF1">
    <property type="entry name" value="ALPHA-KETOGLUTARATE-DEPENDENT SULFONATE DIOXYGENASE"/>
    <property type="match status" value="1"/>
</dbReference>
<dbReference type="InterPro" id="IPR003819">
    <property type="entry name" value="TauD/TfdA-like"/>
</dbReference>
<feature type="domain" description="TauD/TfdA-like" evidence="6">
    <location>
        <begin position="11"/>
        <end position="276"/>
    </location>
</feature>
<dbReference type="GO" id="GO:0046872">
    <property type="term" value="F:metal ion binding"/>
    <property type="evidence" value="ECO:0007669"/>
    <property type="project" value="UniProtKB-KW"/>
</dbReference>
<keyword evidence="2" id="KW-0479">Metal-binding</keyword>
<keyword evidence="5" id="KW-0408">Iron</keyword>
<sequence>MNKIERKTMKITPLATSFGALVEDVQLSAINERQFETLYQAFLHYKVLFFRDQLLTAEQHLALGQRFGELEPIHPFFPHLADAPQVVVIETREGLPPGESYWHTDLTWKARPSKCALLHAQHCPPSGGDTIWTDMEAVWRSLDDSLKQQLRPLYATHALHAFENSRYDHKDEDGESYVVKKSREFPAVHHPVVAQHPETGQETLYINEQFTRCIDGLEKAQSQALLEMLFAMAREAKFQVRFQWQANSLAIWDNRATQHFAVTDYGDQPRRLHRVTITGDAPQTTQLK</sequence>
<dbReference type="AlphaFoldDB" id="A0A2S3R0V8"/>
<keyword evidence="4" id="KW-0560">Oxidoreductase</keyword>
<comment type="similarity">
    <text evidence="1">Belongs to the TfdA dioxygenase family.</text>
</comment>
<evidence type="ECO:0000256" key="3">
    <source>
        <dbReference type="ARBA" id="ARBA00022964"/>
    </source>
</evidence>
<name>A0A2S3R0V8_VIBVL</name>
<dbReference type="SUPFAM" id="SSF51197">
    <property type="entry name" value="Clavaminate synthase-like"/>
    <property type="match status" value="1"/>
</dbReference>
<evidence type="ECO:0000313" key="7">
    <source>
        <dbReference type="EMBL" id="POB46424.1"/>
    </source>
</evidence>
<dbReference type="InterPro" id="IPR042098">
    <property type="entry name" value="TauD-like_sf"/>
</dbReference>
<evidence type="ECO:0000256" key="4">
    <source>
        <dbReference type="ARBA" id="ARBA00023002"/>
    </source>
</evidence>
<dbReference type="Pfam" id="PF02668">
    <property type="entry name" value="TauD"/>
    <property type="match status" value="1"/>
</dbReference>
<organism evidence="7 8">
    <name type="scientific">Vibrio vulnificus</name>
    <dbReference type="NCBI Taxonomy" id="672"/>
    <lineage>
        <taxon>Bacteria</taxon>
        <taxon>Pseudomonadati</taxon>
        <taxon>Pseudomonadota</taxon>
        <taxon>Gammaproteobacteria</taxon>
        <taxon>Vibrionales</taxon>
        <taxon>Vibrionaceae</taxon>
        <taxon>Vibrio</taxon>
    </lineage>
</organism>
<dbReference type="GO" id="GO:0005737">
    <property type="term" value="C:cytoplasm"/>
    <property type="evidence" value="ECO:0007669"/>
    <property type="project" value="TreeGrafter"/>
</dbReference>
<dbReference type="PANTHER" id="PTHR30468">
    <property type="entry name" value="ALPHA-KETOGLUTARATE-DEPENDENT SULFONATE DIOXYGENASE"/>
    <property type="match status" value="1"/>
</dbReference>
<evidence type="ECO:0000313" key="8">
    <source>
        <dbReference type="Proteomes" id="UP000237466"/>
    </source>
</evidence>
<comment type="caution">
    <text evidence="7">The sequence shown here is derived from an EMBL/GenBank/DDBJ whole genome shotgun (WGS) entry which is preliminary data.</text>
</comment>
<reference evidence="7 8" key="1">
    <citation type="journal article" date="2018" name="Front. Microbiol.">
        <title>Phylogeny of Vibrio vulnificus from the Analysis of the Core-Genome: Implications for Intra-Species Taxonomy.</title>
        <authorList>
            <person name="Roig F.J."/>
            <person name="Gonzalez-Candelas F."/>
            <person name="Sanjuan E."/>
            <person name="Fouz B."/>
            <person name="Feil E.J."/>
            <person name="Llorens C."/>
            <person name="Baker-Austin C."/>
            <person name="Oliver J.D."/>
            <person name="Danin-Poleg Y."/>
            <person name="Gibas C.J."/>
            <person name="Kashi Y."/>
            <person name="Gulig P.A."/>
            <person name="Morrison S.S."/>
            <person name="Amaro C."/>
        </authorList>
    </citation>
    <scope>NUCLEOTIDE SEQUENCE [LARGE SCALE GENOMIC DNA]</scope>
    <source>
        <strain evidence="7 8">CECT4608</strain>
    </source>
</reference>
<dbReference type="Gene3D" id="3.60.130.10">
    <property type="entry name" value="Clavaminate synthase-like"/>
    <property type="match status" value="1"/>
</dbReference>
<evidence type="ECO:0000256" key="2">
    <source>
        <dbReference type="ARBA" id="ARBA00022723"/>
    </source>
</evidence>
<evidence type="ECO:0000256" key="1">
    <source>
        <dbReference type="ARBA" id="ARBA00005896"/>
    </source>
</evidence>
<dbReference type="Proteomes" id="UP000237466">
    <property type="component" value="Unassembled WGS sequence"/>
</dbReference>
<evidence type="ECO:0000256" key="5">
    <source>
        <dbReference type="ARBA" id="ARBA00023004"/>
    </source>
</evidence>
<dbReference type="EMBL" id="PDGH01000102">
    <property type="protein sequence ID" value="POB46424.1"/>
    <property type="molecule type" value="Genomic_DNA"/>
</dbReference>
<dbReference type="GO" id="GO:0006790">
    <property type="term" value="P:sulfur compound metabolic process"/>
    <property type="evidence" value="ECO:0007669"/>
    <property type="project" value="TreeGrafter"/>
</dbReference>
<protein>
    <submittedName>
        <fullName evidence="7">Taurine catabolism dioxygenase</fullName>
    </submittedName>
</protein>
<proteinExistence type="inferred from homology"/>
<keyword evidence="3 7" id="KW-0223">Dioxygenase</keyword>
<dbReference type="GO" id="GO:0000908">
    <property type="term" value="F:taurine dioxygenase activity"/>
    <property type="evidence" value="ECO:0007669"/>
    <property type="project" value="TreeGrafter"/>
</dbReference>